<feature type="compositionally biased region" description="Low complexity" evidence="26">
    <location>
        <begin position="1334"/>
        <end position="1348"/>
    </location>
</feature>
<evidence type="ECO:0000256" key="8">
    <source>
        <dbReference type="ARBA" id="ARBA00022553"/>
    </source>
</evidence>
<feature type="region of interest" description="Disordered" evidence="26">
    <location>
        <begin position="1616"/>
        <end position="1637"/>
    </location>
</feature>
<feature type="compositionally biased region" description="Basic and acidic residues" evidence="26">
    <location>
        <begin position="1033"/>
        <end position="1043"/>
    </location>
</feature>
<feature type="region of interest" description="Disordered" evidence="26">
    <location>
        <begin position="952"/>
        <end position="998"/>
    </location>
</feature>
<dbReference type="CDD" id="cd06674">
    <property type="entry name" value="PDZ11_MUPP1-PDZ9_PATJ-like"/>
    <property type="match status" value="1"/>
</dbReference>
<dbReference type="HOGENOM" id="CLU_002378_1_0_1"/>
<dbReference type="FunFam" id="2.30.42.10:FF:000051">
    <property type="entry name" value="Multiple PDZ domain protein isoform X1"/>
    <property type="match status" value="1"/>
</dbReference>
<dbReference type="GO" id="GO:0016324">
    <property type="term" value="C:apical plasma membrane"/>
    <property type="evidence" value="ECO:0007669"/>
    <property type="project" value="UniProtKB-SubCell"/>
</dbReference>
<comment type="function">
    <text evidence="18">Scaffolding protein that facilitates the localization of proteins to the cell membrane. Required for the correct formation of tight junctions and epithelial apico-basal polarity. Acts (via its L27 domain) as an apical connector and elongation factor for multistranded TJP1/ZO1 condensates that form a tight junction belt, thereby required for the formation of the tight junction-mediated cell barrier. Positively regulates epithelial cell microtubule elongation and cell migration, possibly via facilitating localization of PRKCI/aPKC and PAR3D/PAR3 at the leading edge of migrating cells. Plays a role in the correct reorientation of the microtubule-organizing center during epithelial migration. May regulate the surface expression and/or function of ASIC3 in sensory neurons. May recruit ARHGEF18 to apical cell-cell boundaries.</text>
</comment>
<evidence type="ECO:0000256" key="5">
    <source>
        <dbReference type="ARBA" id="ARBA00022475"/>
    </source>
</evidence>
<dbReference type="InterPro" id="IPR015132">
    <property type="entry name" value="L27_2"/>
</dbReference>
<dbReference type="GO" id="GO:0005829">
    <property type="term" value="C:cytosol"/>
    <property type="evidence" value="ECO:0007669"/>
    <property type="project" value="Ensembl"/>
</dbReference>
<keyword evidence="7" id="KW-0963">Cytoplasm</keyword>
<feature type="domain" description="PDZ" evidence="27">
    <location>
        <begin position="1529"/>
        <end position="1611"/>
    </location>
</feature>
<evidence type="ECO:0000256" key="16">
    <source>
        <dbReference type="ARBA" id="ARBA00034105"/>
    </source>
</evidence>
<dbReference type="FunFam" id="2.30.42.10:FF:000070">
    <property type="entry name" value="Multiple PDZ domain protein"/>
    <property type="match status" value="1"/>
</dbReference>
<dbReference type="CDD" id="cd06689">
    <property type="entry name" value="PDZ1_MUPP1-like"/>
    <property type="match status" value="1"/>
</dbReference>
<feature type="compositionally biased region" description="Basic and acidic residues" evidence="26">
    <location>
        <begin position="518"/>
        <end position="533"/>
    </location>
</feature>
<dbReference type="SMART" id="SM00228">
    <property type="entry name" value="PDZ"/>
    <property type="match status" value="11"/>
</dbReference>
<keyword evidence="6" id="KW-0488">Methylation</keyword>
<evidence type="ECO:0000256" key="3">
    <source>
        <dbReference type="ARBA" id="ARBA00004556"/>
    </source>
</evidence>
<keyword evidence="9" id="KW-0771">Synaptosome</keyword>
<dbReference type="SUPFAM" id="SSF50156">
    <property type="entry name" value="PDZ domain-like"/>
    <property type="match status" value="11"/>
</dbReference>
<dbReference type="FunFam" id="2.30.42.10:FF:000038">
    <property type="entry name" value="Multiple PDZ domain protein isoform X1"/>
    <property type="match status" value="1"/>
</dbReference>
<dbReference type="FunFam" id="2.30.42.10:FF:000125">
    <property type="entry name" value="PATJ, crumbs cell polarity complex component"/>
    <property type="match status" value="1"/>
</dbReference>
<evidence type="ECO:0000256" key="15">
    <source>
        <dbReference type="ARBA" id="ARBA00034102"/>
    </source>
</evidence>
<dbReference type="PROSITE" id="PS51022">
    <property type="entry name" value="L27"/>
    <property type="match status" value="1"/>
</dbReference>
<keyword evidence="5" id="KW-1003">Cell membrane</keyword>
<feature type="domain" description="PDZ" evidence="27">
    <location>
        <begin position="1672"/>
        <end position="1758"/>
    </location>
</feature>
<feature type="compositionally biased region" description="Basic and acidic residues" evidence="26">
    <location>
        <begin position="1214"/>
        <end position="1223"/>
    </location>
</feature>
<feature type="compositionally biased region" description="Basic and acidic residues" evidence="26">
    <location>
        <begin position="1373"/>
        <end position="1383"/>
    </location>
</feature>
<proteinExistence type="predicted"/>
<keyword evidence="30" id="KW-1185">Reference proteome</keyword>
<evidence type="ECO:0000256" key="26">
    <source>
        <dbReference type="SAM" id="MobiDB-lite"/>
    </source>
</evidence>
<dbReference type="InParanoid" id="H0WB65"/>
<dbReference type="Pfam" id="PF00595">
    <property type="entry name" value="PDZ"/>
    <property type="match status" value="11"/>
</dbReference>
<keyword evidence="12" id="KW-0770">Synapse</keyword>
<feature type="domain" description="PDZ" evidence="27">
    <location>
        <begin position="556"/>
        <end position="642"/>
    </location>
</feature>
<evidence type="ECO:0000256" key="14">
    <source>
        <dbReference type="ARBA" id="ARBA00023273"/>
    </source>
</evidence>
<evidence type="ECO:0000256" key="9">
    <source>
        <dbReference type="ARBA" id="ARBA00022599"/>
    </source>
</evidence>
<feature type="domain" description="PDZ" evidence="27">
    <location>
        <begin position="1237"/>
        <end position="1320"/>
    </location>
</feature>
<evidence type="ECO:0000256" key="7">
    <source>
        <dbReference type="ARBA" id="ARBA00022490"/>
    </source>
</evidence>
<dbReference type="KEGG" id="cpoc:100730516"/>
<evidence type="ECO:0000313" key="30">
    <source>
        <dbReference type="Proteomes" id="UP000005447"/>
    </source>
</evidence>
<protein>
    <recommendedName>
        <fullName evidence="20">InaD-like protein</fullName>
    </recommendedName>
    <alternativeName>
        <fullName evidence="24">Channel-interacting PDZ domain-containing protein</fullName>
    </alternativeName>
    <alternativeName>
        <fullName evidence="22">Multi-PDZ domain protein 1</fullName>
    </alternativeName>
    <alternativeName>
        <fullName evidence="21">Multiple PDZ domain protein</fullName>
    </alternativeName>
    <alternativeName>
        <fullName evidence="23">Pals1-associated tight junction protein</fullName>
    </alternativeName>
    <alternativeName>
        <fullName evidence="25">Protein associated to tight junctions</fullName>
    </alternativeName>
</protein>
<sequence length="1884" mass="201789">MPENPATDKLQVLQVLERLRAKLQDKGDTSQHDTLSTFCDVLQSPLFTQILTLQKSLRQLKGQLSHSPSAIPANFDFSRKGLLVFTEGTTANGQAPRPADACVAVPGPGPWALQLGSDSFNATVERLAQGRQVEYISIERPPTGGLGFSVVALRNQRLGEVDIFVKEVHPGSVAERDQRLKENDQILAINHTALDQSVSHQQAVALLQRSTGPLHLVVAREPVLASSGCPGSPPGLAPLAAPDVVRWGHMEEVELINDGSGLGFGIVGGKSSGVVVRTIVPGGLADRDGRLHTGDHILRIGGTDVQGLSSEQVAQVLRTCGSMVRMLVARDPAGGIIVKPPTPTTSPVALPAVLTSRSPASDSSSLFETHNVELVKQDGQSLGIRIVGYVGTSHTGEPAGIYVKSIVPGSAAQHSGQIRVDDQIVAVDGVDIQGLASKDVVQVLQASGRVVHLTLLRRKTPAPLPQRPSETGSVVGPPRSPALFLAGAVNTETSLDDEEETRGDLDNYEQASICAPGKLERASESPENEPKSRWEKLLGPDYEVMVATLDPQIVDDAELQKYSKLLPIHTLRLGMEVDSFDGHHYISSIVPGGPVDTLNLLQPEDELLEVNGVQLFGKSRREAVSFLKEVPPPFTLVCCRRLFDDEASVDDEPRTADTSAPEMQVEQSVDANTEEDDDGELALWSPEVKIVELVKDHKGLGFSILDYQDPLDPTRSVIVIRSLVADGVAERSGALLPGDRLVSVNEYSLEDASLADAVEVLKAVPPGTVQLGICKPLVEDEKEGSCQALQSGSNEDEAGPAGATGDVELPLLLEAPQGFRDEPYLREELVDEPFLDLGKTFRSQQNEINDSPEAWEMQEFLSPALQDLGEEQEMLVDEEYALYQHRLQALELRPASSLQDATPTPTCQELHLGAQWLSDECPGGAESPDARSLRSVYSTDVQYMMEERFGIDPLSVPSDASGPHGTFDDPEHLGSSGESSLDLGMTIPGADPGQSRLLDLPTGAQRREHDLPLYQLARPREATQPSEAWPSRHAADARELPEREEGEGEETPSFSHWGPPRIVEIFREPSVSLGISIVGGQMVIKRLKNGEELKGIFIKQVLEDSPAGRTNALKTGDKILEVSGVDLQNASHQEAVEAIKNAGNPVVFVVQSLSSIPRVLPSPHNKGSKVANAPDQDTQEKEEKRRGAAPPPMKLPPPYQDPAVEAEEEEEEKEPARQDQDEKIRQRYADLPGELHIIELEKDRQGLGLSLAGNKDRSLMSIFVVGIQPGSPAAVDGRMRVGDELLEINNQILYGRSHQNASAIIKTAPRRVKLVFIRNEGAVQQMAVPPLPCSSPTSTEDTSSPEPVSSEDDGGLEASNEPLPESQHSKPNTSERKEQDHSPEASLASQEDPSAPALPCHATEADITDYGDPQAPLSVDPATCPIIPGQEMIIEISKGRSGLGLSIVGGRDTPLEAIVIHEVYEEGAAARDGRLWAGDQILEVNGVDLRGCSHEEAITALRQTPARVQLVVFRDTAQYRDEDSLEVFTVDLHKKAGRGLGLSIVGKRTGNGVFISAIVKGGAAELDGRLTQGDQILAVNGEDMRSASQETVATILKCAQGLVQLEIGRLRASAWTSSRKTSRHSQEDPRGAHGSCPTALAPVLAGLQNLVGARRATGPLERSPGADAEPRTVEIIREHSDALGISIAGGKGSPLGDVPVFIAMIQANGVAARTRRLKVGDRIVSINGQPLDGRSHADAVALLKNAFGRIVLQVVADTNIGAIATQLETMSTGQHPSSPGTDHPSEDAEIPPAKMITLERGSEGLGFSIVGGYGSPHGDLPVYVKTVSAKGAAAHDGRLKRGDQILAVNGESLEGVTHEQAVAILQHQRGTITLAVLPRDPSCC</sequence>
<keyword evidence="4" id="KW-0796">Tight junction</keyword>
<dbReference type="FunFam" id="2.30.42.10:FF:000058">
    <property type="entry name" value="multiple PDZ domain protein isoform X1"/>
    <property type="match status" value="1"/>
</dbReference>
<dbReference type="SMART" id="SM00569">
    <property type="entry name" value="L27"/>
    <property type="match status" value="1"/>
</dbReference>
<dbReference type="EMBL" id="AAKN02005165">
    <property type="status" value="NOT_ANNOTATED_CDS"/>
    <property type="molecule type" value="Genomic_DNA"/>
</dbReference>
<feature type="domain" description="L27" evidence="28">
    <location>
        <begin position="5"/>
        <end position="65"/>
    </location>
</feature>
<evidence type="ECO:0000256" key="23">
    <source>
        <dbReference type="ARBA" id="ARBA00076734"/>
    </source>
</evidence>
<dbReference type="RefSeq" id="XP_063115734.1">
    <property type="nucleotide sequence ID" value="XM_063259664.1"/>
</dbReference>
<dbReference type="GO" id="GO:0048471">
    <property type="term" value="C:perinuclear region of cytoplasm"/>
    <property type="evidence" value="ECO:0007669"/>
    <property type="project" value="UniProtKB-SubCell"/>
</dbReference>
<dbReference type="Proteomes" id="UP000005447">
    <property type="component" value="Unassembled WGS sequence"/>
</dbReference>
<evidence type="ECO:0000256" key="25">
    <source>
        <dbReference type="ARBA" id="ARBA00081298"/>
    </source>
</evidence>
<dbReference type="GO" id="GO:0014069">
    <property type="term" value="C:postsynaptic density"/>
    <property type="evidence" value="ECO:0007669"/>
    <property type="project" value="UniProtKB-SubCell"/>
</dbReference>
<feature type="domain" description="PDZ" evidence="27">
    <location>
        <begin position="252"/>
        <end position="332"/>
    </location>
</feature>
<accession>H0WB65</accession>
<dbReference type="GeneTree" id="ENSGT00940000155136"/>
<dbReference type="OMA" id="RQIEYIN"/>
<evidence type="ECO:0000256" key="21">
    <source>
        <dbReference type="ARBA" id="ARBA00073626"/>
    </source>
</evidence>
<reference evidence="29" key="2">
    <citation type="submission" date="2025-08" db="UniProtKB">
        <authorList>
            <consortium name="Ensembl"/>
        </authorList>
    </citation>
    <scope>IDENTIFICATION</scope>
    <source>
        <strain evidence="29">2N</strain>
    </source>
</reference>
<evidence type="ECO:0000259" key="27">
    <source>
        <dbReference type="PROSITE" id="PS50106"/>
    </source>
</evidence>
<gene>
    <name evidence="29" type="primary">PATJ</name>
</gene>
<reference evidence="29" key="3">
    <citation type="submission" date="2025-09" db="UniProtKB">
        <authorList>
            <consortium name="Ensembl"/>
        </authorList>
    </citation>
    <scope>IDENTIFICATION</scope>
    <source>
        <strain evidence="29">2N</strain>
    </source>
</reference>
<dbReference type="GeneID" id="100730516"/>
<dbReference type="Gene3D" id="2.30.42.10">
    <property type="match status" value="11"/>
</dbReference>
<feature type="domain" description="PDZ" evidence="27">
    <location>
        <begin position="690"/>
        <end position="762"/>
    </location>
</feature>
<evidence type="ECO:0000256" key="1">
    <source>
        <dbReference type="ARBA" id="ARBA00004279"/>
    </source>
</evidence>
<feature type="region of interest" description="Disordered" evidence="26">
    <location>
        <begin position="1159"/>
        <end position="1223"/>
    </location>
</feature>
<keyword evidence="13" id="KW-0472">Membrane</keyword>
<dbReference type="RefSeq" id="XP_063115735.1">
    <property type="nucleotide sequence ID" value="XM_063259665.1"/>
</dbReference>
<name>H0WB65_CAVPO</name>
<dbReference type="PANTHER" id="PTHR19964">
    <property type="entry name" value="MULTIPLE PDZ DOMAIN PROTEIN"/>
    <property type="match status" value="1"/>
</dbReference>
<dbReference type="Gene3D" id="1.10.287.650">
    <property type="entry name" value="L27 domain"/>
    <property type="match status" value="1"/>
</dbReference>
<dbReference type="eggNOG" id="KOG0708">
    <property type="taxonomic scope" value="Eukaryota"/>
</dbReference>
<evidence type="ECO:0000256" key="18">
    <source>
        <dbReference type="ARBA" id="ARBA00056700"/>
    </source>
</evidence>
<feature type="compositionally biased region" description="Pro residues" evidence="26">
    <location>
        <begin position="1189"/>
        <end position="1200"/>
    </location>
</feature>
<comment type="subcellular location">
    <subcellularLocation>
        <location evidence="17">Apical cell membrane</location>
        <topology evidence="17">Peripheral membrane protein</topology>
    </subcellularLocation>
    <subcellularLocation>
        <location evidence="2">Cell junction</location>
        <location evidence="2">Tight junction</location>
    </subcellularLocation>
    <subcellularLocation>
        <location evidence="1">Cell projection</location>
        <location evidence="1">Dendrite</location>
    </subcellularLocation>
    <subcellularLocation>
        <location evidence="3">Cytoplasm</location>
        <location evidence="3">Perinuclear region</location>
    </subcellularLocation>
    <subcellularLocation>
        <location evidence="16">Postsynaptic density</location>
    </subcellularLocation>
    <subcellularLocation>
        <location evidence="15">Synapse</location>
        <location evidence="15">Synaptosome</location>
    </subcellularLocation>
</comment>
<dbReference type="VEuPathDB" id="HostDB:ENSCPOG00000024891"/>
<dbReference type="InterPro" id="IPR036892">
    <property type="entry name" value="L27_dom_sf"/>
</dbReference>
<dbReference type="FunCoup" id="H0WB65">
    <property type="interactions" value="299"/>
</dbReference>
<dbReference type="CDD" id="cd06667">
    <property type="entry name" value="PDZ2_MUPP1-like"/>
    <property type="match status" value="1"/>
</dbReference>
<dbReference type="FunFam" id="2.30.42.10:FF:000057">
    <property type="entry name" value="multiple PDZ domain protein isoform X1"/>
    <property type="match status" value="1"/>
</dbReference>
<dbReference type="OrthoDB" id="6022711at2759"/>
<evidence type="ECO:0000256" key="17">
    <source>
        <dbReference type="ARBA" id="ARBA00037831"/>
    </source>
</evidence>
<organism evidence="29 30">
    <name type="scientific">Cavia porcellus</name>
    <name type="common">Guinea pig</name>
    <dbReference type="NCBI Taxonomy" id="10141"/>
    <lineage>
        <taxon>Eukaryota</taxon>
        <taxon>Metazoa</taxon>
        <taxon>Chordata</taxon>
        <taxon>Craniata</taxon>
        <taxon>Vertebrata</taxon>
        <taxon>Euteleostomi</taxon>
        <taxon>Mammalia</taxon>
        <taxon>Eutheria</taxon>
        <taxon>Euarchontoglires</taxon>
        <taxon>Glires</taxon>
        <taxon>Rodentia</taxon>
        <taxon>Hystricomorpha</taxon>
        <taxon>Caviidae</taxon>
        <taxon>Cavia</taxon>
    </lineage>
</organism>
<dbReference type="CDD" id="cd06673">
    <property type="entry name" value="PDZ10_MUPP1-PDZ8_PATJ-like"/>
    <property type="match status" value="1"/>
</dbReference>
<feature type="compositionally biased region" description="Low complexity" evidence="26">
    <location>
        <begin position="973"/>
        <end position="984"/>
    </location>
</feature>
<dbReference type="Pfam" id="PF09045">
    <property type="entry name" value="L27_2"/>
    <property type="match status" value="1"/>
</dbReference>
<dbReference type="EMBL" id="AAKN02005166">
    <property type="status" value="NOT_ANNOTATED_CDS"/>
    <property type="molecule type" value="Genomic_DNA"/>
</dbReference>
<evidence type="ECO:0000256" key="4">
    <source>
        <dbReference type="ARBA" id="ARBA00022427"/>
    </source>
</evidence>
<dbReference type="InterPro" id="IPR051342">
    <property type="entry name" value="PDZ_scaffold"/>
</dbReference>
<evidence type="ECO:0000256" key="19">
    <source>
        <dbReference type="ARBA" id="ARBA00057502"/>
    </source>
</evidence>
<keyword evidence="14" id="KW-0966">Cell projection</keyword>
<keyword evidence="10" id="KW-0677">Repeat</keyword>
<dbReference type="Ensembl" id="ENSCPOT00000019471.2">
    <property type="protein sequence ID" value="ENSCPOP00000020231.2"/>
    <property type="gene ID" value="ENSCPOG00000024891.2"/>
</dbReference>
<dbReference type="InterPro" id="IPR004172">
    <property type="entry name" value="L27_dom"/>
</dbReference>
<evidence type="ECO:0000259" key="28">
    <source>
        <dbReference type="PROSITE" id="PS51022"/>
    </source>
</evidence>
<dbReference type="eggNOG" id="KOG3528">
    <property type="taxonomic scope" value="Eukaryota"/>
</dbReference>
<feature type="region of interest" description="Disordered" evidence="26">
    <location>
        <begin position="514"/>
        <end position="533"/>
    </location>
</feature>
<keyword evidence="11" id="KW-0965">Cell junction</keyword>
<dbReference type="InterPro" id="IPR001478">
    <property type="entry name" value="PDZ"/>
</dbReference>
<dbReference type="CDD" id="cd06669">
    <property type="entry name" value="PDZ5_MUPP1-like"/>
    <property type="match status" value="1"/>
</dbReference>
<evidence type="ECO:0000256" key="12">
    <source>
        <dbReference type="ARBA" id="ARBA00023018"/>
    </source>
</evidence>
<feature type="domain" description="PDZ" evidence="27">
    <location>
        <begin position="371"/>
        <end position="459"/>
    </location>
</feature>
<evidence type="ECO:0000256" key="6">
    <source>
        <dbReference type="ARBA" id="ARBA00022481"/>
    </source>
</evidence>
<dbReference type="InterPro" id="IPR036034">
    <property type="entry name" value="PDZ_sf"/>
</dbReference>
<feature type="domain" description="PDZ" evidence="27">
    <location>
        <begin position="1795"/>
        <end position="1880"/>
    </location>
</feature>
<feature type="domain" description="PDZ" evidence="27">
    <location>
        <begin position="1433"/>
        <end position="1516"/>
    </location>
</feature>
<feature type="domain" description="PDZ" evidence="27">
    <location>
        <begin position="135"/>
        <end position="222"/>
    </location>
</feature>
<dbReference type="FunFam" id="2.30.42.10:FF:000112">
    <property type="entry name" value="inaD-like protein isoform X3"/>
    <property type="match status" value="1"/>
</dbReference>
<reference evidence="30" key="1">
    <citation type="journal article" date="2011" name="Nature">
        <title>A high-resolution map of human evolutionary constraint using 29 mammals.</title>
        <authorList>
            <person name="Lindblad-Toh K."/>
            <person name="Garber M."/>
            <person name="Zuk O."/>
            <person name="Lin M.F."/>
            <person name="Parker B.J."/>
            <person name="Washietl S."/>
            <person name="Kheradpour P."/>
            <person name="Ernst J."/>
            <person name="Jordan G."/>
            <person name="Mauceli E."/>
            <person name="Ward L.D."/>
            <person name="Lowe C.B."/>
            <person name="Holloway A.K."/>
            <person name="Clamp M."/>
            <person name="Gnerre S."/>
            <person name="Alfoldi J."/>
            <person name="Beal K."/>
            <person name="Chang J."/>
            <person name="Clawson H."/>
            <person name="Cuff J."/>
            <person name="Di Palma F."/>
            <person name="Fitzgerald S."/>
            <person name="Flicek P."/>
            <person name="Guttman M."/>
            <person name="Hubisz M.J."/>
            <person name="Jaffe D.B."/>
            <person name="Jungreis I."/>
            <person name="Kent W.J."/>
            <person name="Kostka D."/>
            <person name="Lara M."/>
            <person name="Martins A.L."/>
            <person name="Massingham T."/>
            <person name="Moltke I."/>
            <person name="Raney B.J."/>
            <person name="Rasmussen M.D."/>
            <person name="Robinson J."/>
            <person name="Stark A."/>
            <person name="Vilella A.J."/>
            <person name="Wen J."/>
            <person name="Xie X."/>
            <person name="Zody M.C."/>
            <person name="Baldwin J."/>
            <person name="Bloom T."/>
            <person name="Chin C.W."/>
            <person name="Heiman D."/>
            <person name="Nicol R."/>
            <person name="Nusbaum C."/>
            <person name="Young S."/>
            <person name="Wilkinson J."/>
            <person name="Worley K.C."/>
            <person name="Kovar C.L."/>
            <person name="Muzny D.M."/>
            <person name="Gibbs R.A."/>
            <person name="Cree A."/>
            <person name="Dihn H.H."/>
            <person name="Fowler G."/>
            <person name="Jhangiani S."/>
            <person name="Joshi V."/>
            <person name="Lee S."/>
            <person name="Lewis L.R."/>
            <person name="Nazareth L.V."/>
            <person name="Okwuonu G."/>
            <person name="Santibanez J."/>
            <person name="Warren W.C."/>
            <person name="Mardis E.R."/>
            <person name="Weinstock G.M."/>
            <person name="Wilson R.K."/>
            <person name="Delehaunty K."/>
            <person name="Dooling D."/>
            <person name="Fronik C."/>
            <person name="Fulton L."/>
            <person name="Fulton B."/>
            <person name="Graves T."/>
            <person name="Minx P."/>
            <person name="Sodergren E."/>
            <person name="Birney E."/>
            <person name="Margulies E.H."/>
            <person name="Herrero J."/>
            <person name="Green E.D."/>
            <person name="Haussler D."/>
            <person name="Siepel A."/>
            <person name="Goldman N."/>
            <person name="Pollard K.S."/>
            <person name="Pedersen J.S."/>
            <person name="Lander E.S."/>
            <person name="Kellis M."/>
        </authorList>
    </citation>
    <scope>NUCLEOTIDE SEQUENCE [LARGE SCALE GENOMIC DNA]</scope>
    <source>
        <strain evidence="30">2N</strain>
    </source>
</reference>
<dbReference type="CDD" id="cd06668">
    <property type="entry name" value="PDZ4_MUPP1-like"/>
    <property type="match status" value="1"/>
</dbReference>
<dbReference type="GO" id="GO:0034451">
    <property type="term" value="C:centriolar satellite"/>
    <property type="evidence" value="ECO:0007669"/>
    <property type="project" value="Ensembl"/>
</dbReference>
<evidence type="ECO:0000256" key="22">
    <source>
        <dbReference type="ARBA" id="ARBA00075678"/>
    </source>
</evidence>
<feature type="region of interest" description="Disordered" evidence="26">
    <location>
        <begin position="649"/>
        <end position="678"/>
    </location>
</feature>
<dbReference type="PANTHER" id="PTHR19964:SF11">
    <property type="entry name" value="INAD-LIKE PROTEIN"/>
    <property type="match status" value="1"/>
</dbReference>
<dbReference type="CDD" id="cd06672">
    <property type="entry name" value="PDZ8_MUPP1-PDZ7_PATJ-PDZ2_INAD-like"/>
    <property type="match status" value="1"/>
</dbReference>
<feature type="compositionally biased region" description="Acidic residues" evidence="26">
    <location>
        <begin position="1204"/>
        <end position="1213"/>
    </location>
</feature>
<keyword evidence="8" id="KW-0597">Phosphoprotein</keyword>
<evidence type="ECO:0000256" key="20">
    <source>
        <dbReference type="ARBA" id="ARBA00071162"/>
    </source>
</evidence>
<evidence type="ECO:0000256" key="11">
    <source>
        <dbReference type="ARBA" id="ARBA00022949"/>
    </source>
</evidence>
<feature type="domain" description="PDZ" evidence="27">
    <location>
        <begin position="1062"/>
        <end position="1154"/>
    </location>
</feature>
<dbReference type="CDD" id="cd06675">
    <property type="entry name" value="PDZ12_MUPP1-like"/>
    <property type="match status" value="1"/>
</dbReference>
<dbReference type="EMBL" id="AAKN02005164">
    <property type="status" value="NOT_ANNOTATED_CDS"/>
    <property type="molecule type" value="Genomic_DNA"/>
</dbReference>
<dbReference type="SUPFAM" id="SSF101288">
    <property type="entry name" value="L27 domain"/>
    <property type="match status" value="1"/>
</dbReference>
<evidence type="ECO:0000256" key="24">
    <source>
        <dbReference type="ARBA" id="ARBA00076934"/>
    </source>
</evidence>
<feature type="region of interest" description="Disordered" evidence="26">
    <location>
        <begin position="1013"/>
        <end position="1058"/>
    </location>
</feature>
<dbReference type="CDD" id="cd06671">
    <property type="entry name" value="PDZ7_MUPP1-PD6_PATJ-like"/>
    <property type="match status" value="1"/>
</dbReference>
<dbReference type="GO" id="GO:0005923">
    <property type="term" value="C:bicellular tight junction"/>
    <property type="evidence" value="ECO:0007669"/>
    <property type="project" value="UniProtKB-SubCell"/>
</dbReference>
<comment type="function">
    <text evidence="19">Member of the NMDAR signaling complex that may play a role in control of AMPAR potentiation and synaptic plasticity in excitatory synapses. Promotes clustering of HT2RC at the cell surface.</text>
</comment>
<feature type="region of interest" description="Disordered" evidence="26">
    <location>
        <begin position="1327"/>
        <end position="1399"/>
    </location>
</feature>
<dbReference type="CDD" id="cd06791">
    <property type="entry name" value="PDZ3_MUPP1-like"/>
    <property type="match status" value="1"/>
</dbReference>
<evidence type="ECO:0000313" key="29">
    <source>
        <dbReference type="Ensembl" id="ENSCPOP00000020231.2"/>
    </source>
</evidence>
<dbReference type="GO" id="GO:0030425">
    <property type="term" value="C:dendrite"/>
    <property type="evidence" value="ECO:0007669"/>
    <property type="project" value="UniProtKB-SubCell"/>
</dbReference>
<evidence type="ECO:0000256" key="10">
    <source>
        <dbReference type="ARBA" id="ARBA00022737"/>
    </source>
</evidence>
<dbReference type="CDD" id="cd06676">
    <property type="entry name" value="PDZ13_MUPP1-like"/>
    <property type="match status" value="1"/>
</dbReference>
<dbReference type="PROSITE" id="PS50106">
    <property type="entry name" value="PDZ"/>
    <property type="match status" value="11"/>
</dbReference>
<dbReference type="Bgee" id="ENSCPOG00000024891">
    <property type="expression patterns" value="Expressed in cerebellum and 13 other cell types or tissues"/>
</dbReference>
<evidence type="ECO:0000256" key="13">
    <source>
        <dbReference type="ARBA" id="ARBA00023136"/>
    </source>
</evidence>
<evidence type="ECO:0000256" key="2">
    <source>
        <dbReference type="ARBA" id="ARBA00004435"/>
    </source>
</evidence>
<dbReference type="STRING" id="10141.ENSCPOP00000020231"/>
<feature type="region of interest" description="Disordered" evidence="26">
    <location>
        <begin position="785"/>
        <end position="804"/>
    </location>
</feature>